<feature type="transmembrane region" description="Helical" evidence="9">
    <location>
        <begin position="323"/>
        <end position="345"/>
    </location>
</feature>
<dbReference type="Pfam" id="PF05525">
    <property type="entry name" value="Branch_AA_trans"/>
    <property type="match status" value="1"/>
</dbReference>
<accession>A0A2B7W962</accession>
<proteinExistence type="inferred from homology"/>
<dbReference type="Proteomes" id="UP000225320">
    <property type="component" value="Unassembled WGS sequence"/>
</dbReference>
<evidence type="ECO:0000256" key="2">
    <source>
        <dbReference type="ARBA" id="ARBA00008540"/>
    </source>
</evidence>
<feature type="transmembrane region" description="Helical" evidence="9">
    <location>
        <begin position="80"/>
        <end position="102"/>
    </location>
</feature>
<keyword evidence="3 9" id="KW-0813">Transport</keyword>
<evidence type="ECO:0000256" key="1">
    <source>
        <dbReference type="ARBA" id="ARBA00004651"/>
    </source>
</evidence>
<keyword evidence="8 9" id="KW-0472">Membrane</keyword>
<dbReference type="RefSeq" id="WP_098088530.1">
    <property type="nucleotide sequence ID" value="NZ_NUAZ01000001.1"/>
</dbReference>
<evidence type="ECO:0000256" key="8">
    <source>
        <dbReference type="ARBA" id="ARBA00023136"/>
    </source>
</evidence>
<evidence type="ECO:0000256" key="9">
    <source>
        <dbReference type="RuleBase" id="RU362122"/>
    </source>
</evidence>
<comment type="caution">
    <text evidence="10">The sequence shown here is derived from an EMBL/GenBank/DDBJ whole genome shotgun (WGS) entry which is preliminary data.</text>
</comment>
<feature type="transmembrane region" description="Helical" evidence="9">
    <location>
        <begin position="155"/>
        <end position="177"/>
    </location>
</feature>
<keyword evidence="4" id="KW-1003">Cell membrane</keyword>
<feature type="transmembrane region" description="Helical" evidence="9">
    <location>
        <begin position="122"/>
        <end position="143"/>
    </location>
</feature>
<comment type="similarity">
    <text evidence="2 9">Belongs to the branched chain amino acid transporter family.</text>
</comment>
<feature type="transmembrane region" description="Helical" evidence="9">
    <location>
        <begin position="381"/>
        <end position="400"/>
    </location>
</feature>
<dbReference type="PANTHER" id="PTHR30588:SF0">
    <property type="entry name" value="BRANCHED-CHAIN AMINO ACID PERMEASE BRNQ"/>
    <property type="match status" value="1"/>
</dbReference>
<dbReference type="GO" id="GO:0015820">
    <property type="term" value="P:L-leucine transport"/>
    <property type="evidence" value="ECO:0007669"/>
    <property type="project" value="TreeGrafter"/>
</dbReference>
<dbReference type="GO" id="GO:0005886">
    <property type="term" value="C:plasma membrane"/>
    <property type="evidence" value="ECO:0007669"/>
    <property type="project" value="UniProtKB-SubCell"/>
</dbReference>
<feature type="transmembrane region" description="Helical" evidence="9">
    <location>
        <begin position="285"/>
        <end position="311"/>
    </location>
</feature>
<dbReference type="PANTHER" id="PTHR30588">
    <property type="entry name" value="BRANCHED-CHAIN AMINO ACID TRANSPORT SYSTEM 2 CARRIER PROTEIN"/>
    <property type="match status" value="1"/>
</dbReference>
<dbReference type="GO" id="GO:0005304">
    <property type="term" value="F:L-valine transmembrane transporter activity"/>
    <property type="evidence" value="ECO:0007669"/>
    <property type="project" value="TreeGrafter"/>
</dbReference>
<feature type="transmembrane region" description="Helical" evidence="9">
    <location>
        <begin position="412"/>
        <end position="434"/>
    </location>
</feature>
<keyword evidence="7 9" id="KW-1133">Transmembrane helix</keyword>
<gene>
    <name evidence="10" type="primary">brnQ</name>
    <name evidence="10" type="ORF">CON73_09610</name>
</gene>
<dbReference type="InterPro" id="IPR004685">
    <property type="entry name" value="Brnchd-chn_aa_trnsp_Livcs"/>
</dbReference>
<name>A0A2B7W962_9BACI</name>
<dbReference type="EMBL" id="NVOI01000029">
    <property type="protein sequence ID" value="PGG93091.1"/>
    <property type="molecule type" value="Genomic_DNA"/>
</dbReference>
<evidence type="ECO:0000256" key="5">
    <source>
        <dbReference type="ARBA" id="ARBA00022692"/>
    </source>
</evidence>
<feature type="transmembrane region" description="Helical" evidence="9">
    <location>
        <begin position="43"/>
        <end position="68"/>
    </location>
</feature>
<feature type="transmembrane region" description="Helical" evidence="9">
    <location>
        <begin position="197"/>
        <end position="217"/>
    </location>
</feature>
<evidence type="ECO:0000313" key="11">
    <source>
        <dbReference type="Proteomes" id="UP000225320"/>
    </source>
</evidence>
<dbReference type="AlphaFoldDB" id="A0A2B7W962"/>
<organism evidence="10 11">
    <name type="scientific">Bacillus toyonensis</name>
    <dbReference type="NCBI Taxonomy" id="155322"/>
    <lineage>
        <taxon>Bacteria</taxon>
        <taxon>Bacillati</taxon>
        <taxon>Bacillota</taxon>
        <taxon>Bacilli</taxon>
        <taxon>Bacillales</taxon>
        <taxon>Bacillaceae</taxon>
        <taxon>Bacillus</taxon>
        <taxon>Bacillus cereus group</taxon>
    </lineage>
</organism>
<comment type="subcellular location">
    <subcellularLocation>
        <location evidence="1 9">Cell membrane</location>
        <topology evidence="1 9">Multi-pass membrane protein</topology>
    </subcellularLocation>
</comment>
<protein>
    <recommendedName>
        <fullName evidence="9">Branched-chain amino acid transport system carrier protein</fullName>
    </recommendedName>
</protein>
<reference evidence="10 11" key="1">
    <citation type="submission" date="2017-09" db="EMBL/GenBank/DDBJ databases">
        <title>Large-scale bioinformatics analysis of Bacillus genomes uncovers conserved roles of natural products in bacterial physiology.</title>
        <authorList>
            <consortium name="Agbiome Team Llc"/>
            <person name="Bleich R.M."/>
            <person name="Grubbs K.J."/>
            <person name="Santa Maria K.C."/>
            <person name="Allen S.E."/>
            <person name="Farag S."/>
            <person name="Shank E.A."/>
            <person name="Bowers A."/>
        </authorList>
    </citation>
    <scope>NUCLEOTIDE SEQUENCE [LARGE SCALE GENOMIC DNA]</scope>
    <source>
        <strain evidence="10 11">AFS094862</strain>
    </source>
</reference>
<dbReference type="GO" id="GO:0015818">
    <property type="term" value="P:isoleucine transport"/>
    <property type="evidence" value="ECO:0007669"/>
    <property type="project" value="TreeGrafter"/>
</dbReference>
<feature type="transmembrane region" description="Helical" evidence="9">
    <location>
        <begin position="351"/>
        <end position="369"/>
    </location>
</feature>
<dbReference type="GO" id="GO:0015188">
    <property type="term" value="F:L-isoleucine transmembrane transporter activity"/>
    <property type="evidence" value="ECO:0007669"/>
    <property type="project" value="TreeGrafter"/>
</dbReference>
<dbReference type="NCBIfam" id="TIGR00796">
    <property type="entry name" value="livcs"/>
    <property type="match status" value="1"/>
</dbReference>
<evidence type="ECO:0000256" key="3">
    <source>
        <dbReference type="ARBA" id="ARBA00022448"/>
    </source>
</evidence>
<evidence type="ECO:0000256" key="6">
    <source>
        <dbReference type="ARBA" id="ARBA00022970"/>
    </source>
</evidence>
<feature type="transmembrane region" description="Helical" evidence="9">
    <location>
        <begin position="229"/>
        <end position="251"/>
    </location>
</feature>
<comment type="function">
    <text evidence="9">Component of the transport system for branched-chain amino acids.</text>
</comment>
<evidence type="ECO:0000256" key="4">
    <source>
        <dbReference type="ARBA" id="ARBA00022475"/>
    </source>
</evidence>
<dbReference type="GO" id="GO:0015190">
    <property type="term" value="F:L-leucine transmembrane transporter activity"/>
    <property type="evidence" value="ECO:0007669"/>
    <property type="project" value="TreeGrafter"/>
</dbReference>
<sequence length="452" mass="48690">MSNKVPTSFIIIIIIGLMLFALFFGAGNLIFPPMLGQMAGKNVWIANAGFLVTGVGLPLLAITAFVYSGENDLQSLASRVHPVFGIVFTTVLYLAIGPFYAIPRSGNVSFEIGIKPFLSNDASPVTLIIFTILFFTVTCLLSLNPTKIIDIVGKILTPIKLTVIGMLVVVAFVHPIGRIQAPVEGYTSDAFFKGFQEGYLTLDALGAFVFGIIILNAIREKGANTKKQLMVVCAKATAIAATLLALIYTALSYMGASSVEKLGLLNNGAEVLAKVSDYYFGSYGAILLGLMITVACLTTSVGLITACSSFFHELFPKISYKKFAIILSVFSTLVANIGLTHLIMISIPVLITMYPIAITLIFLTFLHSVFNGRFEVYQGSLILTFIISSLDGLNAAGIKIELIHNFLEHFLPLYSVGLGWVLPAIIGGVCGYIFSVLRKKNALSSGETQLYK</sequence>
<keyword evidence="5 9" id="KW-0812">Transmembrane</keyword>
<keyword evidence="6 9" id="KW-0029">Amino-acid transport</keyword>
<evidence type="ECO:0000256" key="7">
    <source>
        <dbReference type="ARBA" id="ARBA00022989"/>
    </source>
</evidence>
<feature type="transmembrane region" description="Helical" evidence="9">
    <location>
        <begin position="9"/>
        <end position="31"/>
    </location>
</feature>
<evidence type="ECO:0000313" key="10">
    <source>
        <dbReference type="EMBL" id="PGG93091.1"/>
    </source>
</evidence>